<dbReference type="GO" id="GO:0003723">
    <property type="term" value="F:RNA binding"/>
    <property type="evidence" value="ECO:0007669"/>
    <property type="project" value="UniProtKB-UniRule"/>
</dbReference>
<dbReference type="GO" id="GO:0005737">
    <property type="term" value="C:cytoplasm"/>
    <property type="evidence" value="ECO:0007669"/>
    <property type="project" value="TreeGrafter"/>
</dbReference>
<evidence type="ECO:0000256" key="2">
    <source>
        <dbReference type="PROSITE-ProRule" id="PRU00176"/>
    </source>
</evidence>
<feature type="domain" description="RRM" evidence="4">
    <location>
        <begin position="71"/>
        <end position="141"/>
    </location>
</feature>
<dbReference type="GO" id="GO:0000398">
    <property type="term" value="P:mRNA splicing, via spliceosome"/>
    <property type="evidence" value="ECO:0007669"/>
    <property type="project" value="TreeGrafter"/>
</dbReference>
<dbReference type="AlphaFoldDB" id="A0A7I8VYE6"/>
<dbReference type="EMBL" id="CAJFCJ010000013">
    <property type="protein sequence ID" value="CAD5120928.1"/>
    <property type="molecule type" value="Genomic_DNA"/>
</dbReference>
<accession>A0A7I8VYE6</accession>
<evidence type="ECO:0000313" key="5">
    <source>
        <dbReference type="EMBL" id="CAD5120928.1"/>
    </source>
</evidence>
<dbReference type="OrthoDB" id="6730379at2759"/>
<evidence type="ECO:0000256" key="1">
    <source>
        <dbReference type="ARBA" id="ARBA00022884"/>
    </source>
</evidence>
<dbReference type="InterPro" id="IPR035979">
    <property type="entry name" value="RBD_domain_sf"/>
</dbReference>
<comment type="caution">
    <text evidence="5">The sequence shown here is derived from an EMBL/GenBank/DDBJ whole genome shotgun (WGS) entry which is preliminary data.</text>
</comment>
<dbReference type="SMART" id="SM00360">
    <property type="entry name" value="RRM"/>
    <property type="match status" value="1"/>
</dbReference>
<reference evidence="5 6" key="1">
    <citation type="submission" date="2020-08" db="EMBL/GenBank/DDBJ databases">
        <authorList>
            <person name="Hejnol A."/>
        </authorList>
    </citation>
    <scope>NUCLEOTIDE SEQUENCE [LARGE SCALE GENOMIC DNA]</scope>
</reference>
<evidence type="ECO:0000256" key="3">
    <source>
        <dbReference type="SAM" id="MobiDB-lite"/>
    </source>
</evidence>
<feature type="compositionally biased region" description="Low complexity" evidence="3">
    <location>
        <begin position="14"/>
        <end position="24"/>
    </location>
</feature>
<organism evidence="5 6">
    <name type="scientific">Dimorphilus gyrociliatus</name>
    <dbReference type="NCBI Taxonomy" id="2664684"/>
    <lineage>
        <taxon>Eukaryota</taxon>
        <taxon>Metazoa</taxon>
        <taxon>Spiralia</taxon>
        <taxon>Lophotrochozoa</taxon>
        <taxon>Annelida</taxon>
        <taxon>Polychaeta</taxon>
        <taxon>Polychaeta incertae sedis</taxon>
        <taxon>Dinophilidae</taxon>
        <taxon>Dimorphilus</taxon>
    </lineage>
</organism>
<dbReference type="InterPro" id="IPR012677">
    <property type="entry name" value="Nucleotide-bd_a/b_plait_sf"/>
</dbReference>
<sequence length="151" mass="17068">MDLNKDDQPGVSKESSPNSEPNSSLNGKSETKKIVASKKTDKLPPLLKSRLKNTVEEVANLLSPINIVDDNRITIRNLSHRVNQDHLNEIFGKYGPIANIDLKEEFAVIEYETFENSQEAIKKMDQGFIDSKQILVEPYSSEKQEEIVLNL</sequence>
<dbReference type="Pfam" id="PF00076">
    <property type="entry name" value="RRM_1"/>
    <property type="match status" value="1"/>
</dbReference>
<dbReference type="GO" id="GO:0005654">
    <property type="term" value="C:nucleoplasm"/>
    <property type="evidence" value="ECO:0007669"/>
    <property type="project" value="TreeGrafter"/>
</dbReference>
<keyword evidence="1 2" id="KW-0694">RNA-binding</keyword>
<dbReference type="SUPFAM" id="SSF54928">
    <property type="entry name" value="RNA-binding domain, RBD"/>
    <property type="match status" value="1"/>
</dbReference>
<dbReference type="PANTHER" id="PTHR15481:SF0">
    <property type="entry name" value="LD23870P-RELATED"/>
    <property type="match status" value="1"/>
</dbReference>
<dbReference type="PROSITE" id="PS50102">
    <property type="entry name" value="RRM"/>
    <property type="match status" value="1"/>
</dbReference>
<proteinExistence type="predicted"/>
<feature type="region of interest" description="Disordered" evidence="3">
    <location>
        <begin position="1"/>
        <end position="39"/>
    </location>
</feature>
<dbReference type="Proteomes" id="UP000549394">
    <property type="component" value="Unassembled WGS sequence"/>
</dbReference>
<evidence type="ECO:0000313" key="6">
    <source>
        <dbReference type="Proteomes" id="UP000549394"/>
    </source>
</evidence>
<protein>
    <recommendedName>
        <fullName evidence="4">RRM domain-containing protein</fullName>
    </recommendedName>
</protein>
<dbReference type="Gene3D" id="3.30.70.330">
    <property type="match status" value="1"/>
</dbReference>
<dbReference type="PANTHER" id="PTHR15481">
    <property type="entry name" value="RIBONUCLEIC ACID BINDING PROTEIN S1"/>
    <property type="match status" value="1"/>
</dbReference>
<keyword evidence="6" id="KW-1185">Reference proteome</keyword>
<gene>
    <name evidence="5" type="ORF">DGYR_LOCUS8937</name>
</gene>
<evidence type="ECO:0000259" key="4">
    <source>
        <dbReference type="PROSITE" id="PS50102"/>
    </source>
</evidence>
<dbReference type="GO" id="GO:0061574">
    <property type="term" value="C:ASAP complex"/>
    <property type="evidence" value="ECO:0007669"/>
    <property type="project" value="TreeGrafter"/>
</dbReference>
<feature type="compositionally biased region" description="Basic and acidic residues" evidence="3">
    <location>
        <begin position="29"/>
        <end position="39"/>
    </location>
</feature>
<dbReference type="InterPro" id="IPR000504">
    <property type="entry name" value="RRM_dom"/>
</dbReference>
<name>A0A7I8VYE6_9ANNE</name>